<dbReference type="Proteomes" id="UP000265520">
    <property type="component" value="Unassembled WGS sequence"/>
</dbReference>
<evidence type="ECO:0000313" key="2">
    <source>
        <dbReference type="Proteomes" id="UP000265520"/>
    </source>
</evidence>
<comment type="caution">
    <text evidence="1">The sequence shown here is derived from an EMBL/GenBank/DDBJ whole genome shotgun (WGS) entry which is preliminary data.</text>
</comment>
<keyword evidence="2" id="KW-1185">Reference proteome</keyword>
<sequence>MASSSISPYSPCQ</sequence>
<evidence type="ECO:0000313" key="1">
    <source>
        <dbReference type="EMBL" id="MCI64035.1"/>
    </source>
</evidence>
<feature type="non-terminal residue" evidence="1">
    <location>
        <position position="13"/>
    </location>
</feature>
<name>A0A392TW39_9FABA</name>
<reference evidence="1 2" key="1">
    <citation type="journal article" date="2018" name="Front. Plant Sci.">
        <title>Red Clover (Trifolium pratense) and Zigzag Clover (T. medium) - A Picture of Genomic Similarities and Differences.</title>
        <authorList>
            <person name="Dluhosova J."/>
            <person name="Istvanek J."/>
            <person name="Nedelnik J."/>
            <person name="Repkova J."/>
        </authorList>
    </citation>
    <scope>NUCLEOTIDE SEQUENCE [LARGE SCALE GENOMIC DNA]</scope>
    <source>
        <strain evidence="2">cv. 10/8</strain>
        <tissue evidence="1">Leaf</tissue>
    </source>
</reference>
<accession>A0A392TW39</accession>
<protein>
    <submittedName>
        <fullName evidence="1">Uncharacterized protein</fullName>
    </submittedName>
</protein>
<dbReference type="EMBL" id="LXQA010647920">
    <property type="protein sequence ID" value="MCI64035.1"/>
    <property type="molecule type" value="Genomic_DNA"/>
</dbReference>
<proteinExistence type="predicted"/>
<organism evidence="1 2">
    <name type="scientific">Trifolium medium</name>
    <dbReference type="NCBI Taxonomy" id="97028"/>
    <lineage>
        <taxon>Eukaryota</taxon>
        <taxon>Viridiplantae</taxon>
        <taxon>Streptophyta</taxon>
        <taxon>Embryophyta</taxon>
        <taxon>Tracheophyta</taxon>
        <taxon>Spermatophyta</taxon>
        <taxon>Magnoliopsida</taxon>
        <taxon>eudicotyledons</taxon>
        <taxon>Gunneridae</taxon>
        <taxon>Pentapetalae</taxon>
        <taxon>rosids</taxon>
        <taxon>fabids</taxon>
        <taxon>Fabales</taxon>
        <taxon>Fabaceae</taxon>
        <taxon>Papilionoideae</taxon>
        <taxon>50 kb inversion clade</taxon>
        <taxon>NPAAA clade</taxon>
        <taxon>Hologalegina</taxon>
        <taxon>IRL clade</taxon>
        <taxon>Trifolieae</taxon>
        <taxon>Trifolium</taxon>
    </lineage>
</organism>